<accession>X1BPI6</accession>
<comment type="caution">
    <text evidence="1">The sequence shown here is derived from an EMBL/GenBank/DDBJ whole genome shotgun (WGS) entry which is preliminary data.</text>
</comment>
<dbReference type="AlphaFoldDB" id="X1BPI6"/>
<organism evidence="1">
    <name type="scientific">marine sediment metagenome</name>
    <dbReference type="NCBI Taxonomy" id="412755"/>
    <lineage>
        <taxon>unclassified sequences</taxon>
        <taxon>metagenomes</taxon>
        <taxon>ecological metagenomes</taxon>
    </lineage>
</organism>
<name>X1BPI6_9ZZZZ</name>
<evidence type="ECO:0000313" key="1">
    <source>
        <dbReference type="EMBL" id="GAG97834.1"/>
    </source>
</evidence>
<dbReference type="EMBL" id="BART01025189">
    <property type="protein sequence ID" value="GAG97834.1"/>
    <property type="molecule type" value="Genomic_DNA"/>
</dbReference>
<protein>
    <submittedName>
        <fullName evidence="1">Uncharacterized protein</fullName>
    </submittedName>
</protein>
<proteinExistence type="predicted"/>
<reference evidence="1" key="1">
    <citation type="journal article" date="2014" name="Front. Microbiol.">
        <title>High frequency of phylogenetically diverse reductive dehalogenase-homologous genes in deep subseafloor sedimentary metagenomes.</title>
        <authorList>
            <person name="Kawai M."/>
            <person name="Futagami T."/>
            <person name="Toyoda A."/>
            <person name="Takaki Y."/>
            <person name="Nishi S."/>
            <person name="Hori S."/>
            <person name="Arai W."/>
            <person name="Tsubouchi T."/>
            <person name="Morono Y."/>
            <person name="Uchiyama I."/>
            <person name="Ito T."/>
            <person name="Fujiyama A."/>
            <person name="Inagaki F."/>
            <person name="Takami H."/>
        </authorList>
    </citation>
    <scope>NUCLEOTIDE SEQUENCE</scope>
    <source>
        <strain evidence="1">Expedition CK06-06</strain>
    </source>
</reference>
<gene>
    <name evidence="1" type="ORF">S01H4_45271</name>
</gene>
<sequence length="88" mass="10228">MKIPIFMIFQFFGVISSWASKALQDGKVTALEGFELLVSLAMVLGIPLDFEVKEYKFHRRLILIVSNTLESHKHKNGQDDKKYRKETR</sequence>